<feature type="region of interest" description="Disordered" evidence="1">
    <location>
        <begin position="110"/>
        <end position="140"/>
    </location>
</feature>
<feature type="domain" description="BRO1" evidence="2">
    <location>
        <begin position="149"/>
        <end position="215"/>
    </location>
</feature>
<proteinExistence type="predicted"/>
<dbReference type="AlphaFoldDB" id="A0A8T1VJH5"/>
<sequence length="216" mass="23955">MDGLASKLEDPMTALSPSRQLHLQIRTRRSAKVRALRAHAEVQRKQDALKLENLRERASNWISQQLCRQRRRCAAEDRRGPDVHGLGNLVPRAAAVLRAAGQDGTALPMRRRHCSSGSTTRSARARRARRRGIREGGRAVQRRRAVVTSGSQQGRSTADGITAACHRFMRATGACAEVTDKLVKRRLGARTSDNSAEGLAHLMLDQAQSCFYEKAR</sequence>
<gene>
    <name evidence="3" type="ORF">PHYPSEUDO_006013</name>
</gene>
<reference evidence="3" key="1">
    <citation type="submission" date="2021-02" db="EMBL/GenBank/DDBJ databases">
        <authorList>
            <person name="Palmer J.M."/>
        </authorList>
    </citation>
    <scope>NUCLEOTIDE SEQUENCE</scope>
    <source>
        <strain evidence="3">SCRP734</strain>
    </source>
</reference>
<evidence type="ECO:0000313" key="4">
    <source>
        <dbReference type="Proteomes" id="UP000694044"/>
    </source>
</evidence>
<accession>A0A8T1VJH5</accession>
<dbReference type="OrthoDB" id="2141925at2759"/>
<dbReference type="InterPro" id="IPR004328">
    <property type="entry name" value="BRO1_dom"/>
</dbReference>
<dbReference type="Pfam" id="PF03097">
    <property type="entry name" value="BRO1"/>
    <property type="match status" value="1"/>
</dbReference>
<feature type="compositionally biased region" description="Basic residues" evidence="1">
    <location>
        <begin position="123"/>
        <end position="132"/>
    </location>
</feature>
<keyword evidence="4" id="KW-1185">Reference proteome</keyword>
<protein>
    <recommendedName>
        <fullName evidence="2">BRO1 domain-containing protein</fullName>
    </recommendedName>
</protein>
<name>A0A8T1VJH5_9STRA</name>
<dbReference type="EMBL" id="JAGDFM010000246">
    <property type="protein sequence ID" value="KAG7381435.1"/>
    <property type="molecule type" value="Genomic_DNA"/>
</dbReference>
<comment type="caution">
    <text evidence="3">The sequence shown here is derived from an EMBL/GenBank/DDBJ whole genome shotgun (WGS) entry which is preliminary data.</text>
</comment>
<evidence type="ECO:0000259" key="2">
    <source>
        <dbReference type="Pfam" id="PF03097"/>
    </source>
</evidence>
<evidence type="ECO:0000256" key="1">
    <source>
        <dbReference type="SAM" id="MobiDB-lite"/>
    </source>
</evidence>
<evidence type="ECO:0000313" key="3">
    <source>
        <dbReference type="EMBL" id="KAG7381435.1"/>
    </source>
</evidence>
<organism evidence="3 4">
    <name type="scientific">Phytophthora pseudosyringae</name>
    <dbReference type="NCBI Taxonomy" id="221518"/>
    <lineage>
        <taxon>Eukaryota</taxon>
        <taxon>Sar</taxon>
        <taxon>Stramenopiles</taxon>
        <taxon>Oomycota</taxon>
        <taxon>Peronosporomycetes</taxon>
        <taxon>Peronosporales</taxon>
        <taxon>Peronosporaceae</taxon>
        <taxon>Phytophthora</taxon>
    </lineage>
</organism>
<dbReference type="Proteomes" id="UP000694044">
    <property type="component" value="Unassembled WGS sequence"/>
</dbReference>